<dbReference type="Proteomes" id="UP000777482">
    <property type="component" value="Unassembled WGS sequence"/>
</dbReference>
<feature type="compositionally biased region" description="Low complexity" evidence="1">
    <location>
        <begin position="184"/>
        <end position="209"/>
    </location>
</feature>
<gene>
    <name evidence="2" type="ORF">C6P46_006933</name>
</gene>
<dbReference type="AlphaFoldDB" id="A0A9P7B3U8"/>
<comment type="caution">
    <text evidence="2">The sequence shown here is derived from an EMBL/GenBank/DDBJ whole genome shotgun (WGS) entry which is preliminary data.</text>
</comment>
<evidence type="ECO:0000313" key="2">
    <source>
        <dbReference type="EMBL" id="KAG0656829.1"/>
    </source>
</evidence>
<name>A0A9P7B3U8_RHOMI</name>
<evidence type="ECO:0000256" key="1">
    <source>
        <dbReference type="SAM" id="MobiDB-lite"/>
    </source>
</evidence>
<feature type="compositionally biased region" description="Low complexity" evidence="1">
    <location>
        <begin position="141"/>
        <end position="157"/>
    </location>
</feature>
<dbReference type="OrthoDB" id="10661525at2759"/>
<feature type="region of interest" description="Disordered" evidence="1">
    <location>
        <begin position="127"/>
        <end position="385"/>
    </location>
</feature>
<proteinExistence type="predicted"/>
<feature type="region of interest" description="Disordered" evidence="1">
    <location>
        <begin position="85"/>
        <end position="109"/>
    </location>
</feature>
<organism evidence="2 3">
    <name type="scientific">Rhodotorula mucilaginosa</name>
    <name type="common">Yeast</name>
    <name type="synonym">Rhodotorula rubra</name>
    <dbReference type="NCBI Taxonomy" id="5537"/>
    <lineage>
        <taxon>Eukaryota</taxon>
        <taxon>Fungi</taxon>
        <taxon>Dikarya</taxon>
        <taxon>Basidiomycota</taxon>
        <taxon>Pucciniomycotina</taxon>
        <taxon>Microbotryomycetes</taxon>
        <taxon>Sporidiobolales</taxon>
        <taxon>Sporidiobolaceae</taxon>
        <taxon>Rhodotorula</taxon>
    </lineage>
</organism>
<feature type="compositionally biased region" description="Low complexity" evidence="1">
    <location>
        <begin position="323"/>
        <end position="337"/>
    </location>
</feature>
<reference evidence="2 3" key="1">
    <citation type="submission" date="2020-11" db="EMBL/GenBank/DDBJ databases">
        <title>Kefir isolates.</title>
        <authorList>
            <person name="Marcisauskas S."/>
            <person name="Kim Y."/>
            <person name="Blasche S."/>
        </authorList>
    </citation>
    <scope>NUCLEOTIDE SEQUENCE [LARGE SCALE GENOMIC DNA]</scope>
    <source>
        <strain evidence="2 3">KR</strain>
    </source>
</reference>
<dbReference type="EMBL" id="PUHQ01000091">
    <property type="protein sequence ID" value="KAG0656829.1"/>
    <property type="molecule type" value="Genomic_DNA"/>
</dbReference>
<feature type="compositionally biased region" description="Low complexity" evidence="1">
    <location>
        <begin position="267"/>
        <end position="287"/>
    </location>
</feature>
<accession>A0A9P7B3U8</accession>
<protein>
    <submittedName>
        <fullName evidence="2">Uncharacterized protein</fullName>
    </submittedName>
</protein>
<evidence type="ECO:0000313" key="3">
    <source>
        <dbReference type="Proteomes" id="UP000777482"/>
    </source>
</evidence>
<keyword evidence="3" id="KW-1185">Reference proteome</keyword>
<feature type="compositionally biased region" description="Basic and acidic residues" evidence="1">
    <location>
        <begin position="362"/>
        <end position="376"/>
    </location>
</feature>
<sequence length="407" mass="43573">MDSFSSSDSLRALCAPLCCCFSRRLALSPSNESLNQLARDEGADAARARSGELGPELAAHGDDLAAYEARLGGPAWGQQAGVVHLGATTPRSRQRRRGGDISGGGTDTGSGLTRWTLFRSWLRGGQGAVQLPDSEDDEAENNGNSRSSSSTRLLGRTYGDEDAAPIALDDVSLPPAPPFAATLSSQYSSGPPSSSDQTTSDGRSALDAEAASEREARRQRRRIRRQARELGLSPEEYTERVNKGLLSVTAATEATRDTQEDDVAQTRSHASNESSGSRRSRRAAAPATDPPVSSDGAYPATTTSSSSSSRRRRRHDGHRSQLSESSHSNTVSSSSSSKRSDRRRRHARDGEDETTAPARSPLESRDDRFFEDEHGQLHAFEQGDETTVSYDHIGVLPGAQTSVADDA</sequence>